<organism evidence="1 2">
    <name type="scientific">Caballeronia catudaia</name>
    <dbReference type="NCBI Taxonomy" id="1777136"/>
    <lineage>
        <taxon>Bacteria</taxon>
        <taxon>Pseudomonadati</taxon>
        <taxon>Pseudomonadota</taxon>
        <taxon>Betaproteobacteria</taxon>
        <taxon>Burkholderiales</taxon>
        <taxon>Burkholderiaceae</taxon>
        <taxon>Caballeronia</taxon>
    </lineage>
</organism>
<comment type="caution">
    <text evidence="1">The sequence shown here is derived from an EMBL/GenBank/DDBJ whole genome shotgun (WGS) entry which is preliminary data.</text>
</comment>
<sequence length="88" mass="9992">MTRRTACSRSTARRPRTVSDDVIDLAASTNNPNYAAKMLGYDRKTFGDILHKFKPGNGLGPADNVIWHDDREVYFKGDYIGNFHDWAD</sequence>
<gene>
    <name evidence="1" type="ORF">AWB75_02620</name>
</gene>
<dbReference type="RefSeq" id="WP_235012085.1">
    <property type="nucleotide sequence ID" value="NZ_FCOF02000009.1"/>
</dbReference>
<reference evidence="1" key="1">
    <citation type="submission" date="2016-01" db="EMBL/GenBank/DDBJ databases">
        <authorList>
            <person name="Peeters C."/>
        </authorList>
    </citation>
    <scope>NUCLEOTIDE SEQUENCE [LARGE SCALE GENOMIC DNA]</scope>
    <source>
        <strain evidence="1">LMG 29318</strain>
    </source>
</reference>
<dbReference type="AlphaFoldDB" id="A0A158AUF1"/>
<proteinExistence type="predicted"/>
<name>A0A158AUF1_9BURK</name>
<dbReference type="EMBL" id="FCOF02000009">
    <property type="protein sequence ID" value="SAK61385.1"/>
    <property type="molecule type" value="Genomic_DNA"/>
</dbReference>
<accession>A0A158AUF1</accession>
<protein>
    <submittedName>
        <fullName evidence="1">Uncharacterized protein</fullName>
    </submittedName>
</protein>
<dbReference type="Proteomes" id="UP000054870">
    <property type="component" value="Unassembled WGS sequence"/>
</dbReference>
<evidence type="ECO:0000313" key="1">
    <source>
        <dbReference type="EMBL" id="SAK61385.1"/>
    </source>
</evidence>
<keyword evidence="2" id="KW-1185">Reference proteome</keyword>
<evidence type="ECO:0000313" key="2">
    <source>
        <dbReference type="Proteomes" id="UP000054870"/>
    </source>
</evidence>